<gene>
    <name evidence="6" type="ORF">ACFFRO_08990</name>
</gene>
<comment type="caution">
    <text evidence="6">The sequence shown here is derived from an EMBL/GenBank/DDBJ whole genome shotgun (WGS) entry which is preliminary data.</text>
</comment>
<dbReference type="SMART" id="SM00903">
    <property type="entry name" value="Flavin_Reduct"/>
    <property type="match status" value="1"/>
</dbReference>
<comment type="similarity">
    <text evidence="3">Belongs to the flavoredoxin family.</text>
</comment>
<dbReference type="PANTHER" id="PTHR43567:SF1">
    <property type="entry name" value="FLAVOREDOXIN"/>
    <property type="match status" value="1"/>
</dbReference>
<comment type="cofactor">
    <cofactor evidence="1">
        <name>FMN</name>
        <dbReference type="ChEBI" id="CHEBI:58210"/>
    </cofactor>
</comment>
<dbReference type="InterPro" id="IPR052174">
    <property type="entry name" value="Flavoredoxin"/>
</dbReference>
<dbReference type="RefSeq" id="WP_385858584.1">
    <property type="nucleotide sequence ID" value="NZ_JBHMAR010000007.1"/>
</dbReference>
<dbReference type="PANTHER" id="PTHR43567">
    <property type="entry name" value="FLAVOREDOXIN-RELATED-RELATED"/>
    <property type="match status" value="1"/>
</dbReference>
<keyword evidence="6" id="KW-0560">Oxidoreductase</keyword>
<evidence type="ECO:0000256" key="1">
    <source>
        <dbReference type="ARBA" id="ARBA00001917"/>
    </source>
</evidence>
<reference evidence="6 7" key="1">
    <citation type="submission" date="2024-09" db="EMBL/GenBank/DDBJ databases">
        <authorList>
            <person name="Sun Q."/>
            <person name="Mori K."/>
        </authorList>
    </citation>
    <scope>NUCLEOTIDE SEQUENCE [LARGE SCALE GENOMIC DNA]</scope>
    <source>
        <strain evidence="6 7">JCM 10918</strain>
    </source>
</reference>
<dbReference type="EMBL" id="JBHMAR010000007">
    <property type="protein sequence ID" value="MFB9735266.1"/>
    <property type="molecule type" value="Genomic_DNA"/>
</dbReference>
<organism evidence="6 7">
    <name type="scientific">Streptomyces thermocoprophilus</name>
    <dbReference type="NCBI Taxonomy" id="78356"/>
    <lineage>
        <taxon>Bacteria</taxon>
        <taxon>Bacillati</taxon>
        <taxon>Actinomycetota</taxon>
        <taxon>Actinomycetes</taxon>
        <taxon>Kitasatosporales</taxon>
        <taxon>Streptomycetaceae</taxon>
        <taxon>Streptomyces</taxon>
    </lineage>
</organism>
<keyword evidence="7" id="KW-1185">Reference proteome</keyword>
<dbReference type="GO" id="GO:0016491">
    <property type="term" value="F:oxidoreductase activity"/>
    <property type="evidence" value="ECO:0007669"/>
    <property type="project" value="UniProtKB-KW"/>
</dbReference>
<evidence type="ECO:0000256" key="3">
    <source>
        <dbReference type="ARBA" id="ARBA00038054"/>
    </source>
</evidence>
<accession>A0ABV5VBR1</accession>
<dbReference type="EC" id="1.5.1.-" evidence="6"/>
<evidence type="ECO:0000313" key="7">
    <source>
        <dbReference type="Proteomes" id="UP001589703"/>
    </source>
</evidence>
<evidence type="ECO:0000313" key="6">
    <source>
        <dbReference type="EMBL" id="MFB9735266.1"/>
    </source>
</evidence>
<feature type="region of interest" description="Disordered" evidence="4">
    <location>
        <begin position="247"/>
        <end position="320"/>
    </location>
</feature>
<dbReference type="Gene3D" id="2.30.110.10">
    <property type="entry name" value="Electron Transport, Fmn-binding Protein, Chain A"/>
    <property type="match status" value="1"/>
</dbReference>
<name>A0ABV5VBR1_9ACTN</name>
<sequence length="320" mass="32096">MSRDLPADLWKRLTSTVGLVCTNVDGTVNVMSAEWSCFVNKQPLYAAVALGPRCVTGGRVEEAGEFSVTLCAEDQAALADFAGSFSRADIDKTGSDLVGLGAPEATGTPWVTGGVVAVECLLRQVVPLPSHTLYIGEVVAAHLPDGPVRPLVKHGAMYALGEPVERTQIVAAAEVRPGGTLRVAATGPGGAGAREWRVTLLDADGSPTPLGTYPSALYDDLLVDVPLPAGQDAGALSGHRVVVERDGAKPGTARVAGAGRGAAPVAGAGPGTAPVTEAGRGAAPVTEAGPNTAPATEAGPNTAPVTEGDPGAPRVPGAGR</sequence>
<feature type="domain" description="Flavin reductase like" evidence="5">
    <location>
        <begin position="13"/>
        <end position="160"/>
    </location>
</feature>
<dbReference type="SUPFAM" id="SSF50475">
    <property type="entry name" value="FMN-binding split barrel"/>
    <property type="match status" value="1"/>
</dbReference>
<evidence type="ECO:0000256" key="4">
    <source>
        <dbReference type="SAM" id="MobiDB-lite"/>
    </source>
</evidence>
<feature type="compositionally biased region" description="Low complexity" evidence="4">
    <location>
        <begin position="251"/>
        <end position="279"/>
    </location>
</feature>
<evidence type="ECO:0000259" key="5">
    <source>
        <dbReference type="SMART" id="SM00903"/>
    </source>
</evidence>
<keyword evidence="2" id="KW-0285">Flavoprotein</keyword>
<protein>
    <submittedName>
        <fullName evidence="6">Flavin reductase family protein</fullName>
        <ecNumber evidence="6">1.5.1.-</ecNumber>
    </submittedName>
</protein>
<dbReference type="Pfam" id="PF01613">
    <property type="entry name" value="Flavin_Reduct"/>
    <property type="match status" value="1"/>
</dbReference>
<proteinExistence type="inferred from homology"/>
<evidence type="ECO:0000256" key="2">
    <source>
        <dbReference type="ARBA" id="ARBA00022630"/>
    </source>
</evidence>
<dbReference type="Proteomes" id="UP001589703">
    <property type="component" value="Unassembled WGS sequence"/>
</dbReference>
<dbReference type="InterPro" id="IPR002563">
    <property type="entry name" value="Flavin_Rdtase-like_dom"/>
</dbReference>
<dbReference type="InterPro" id="IPR012349">
    <property type="entry name" value="Split_barrel_FMN-bd"/>
</dbReference>